<dbReference type="PRINTS" id="PR00455">
    <property type="entry name" value="HTHTETR"/>
</dbReference>
<dbReference type="Gene3D" id="1.10.10.60">
    <property type="entry name" value="Homeodomain-like"/>
    <property type="match status" value="1"/>
</dbReference>
<dbReference type="InterPro" id="IPR001647">
    <property type="entry name" value="HTH_TetR"/>
</dbReference>
<evidence type="ECO:0000313" key="4">
    <source>
        <dbReference type="EMBL" id="MCP2266941.1"/>
    </source>
</evidence>
<keyword evidence="5" id="KW-1185">Reference proteome</keyword>
<comment type="caution">
    <text evidence="4">The sequence shown here is derived from an EMBL/GenBank/DDBJ whole genome shotgun (WGS) entry which is preliminary data.</text>
</comment>
<feature type="DNA-binding region" description="H-T-H motif" evidence="2">
    <location>
        <begin position="37"/>
        <end position="56"/>
    </location>
</feature>
<reference evidence="4" key="1">
    <citation type="submission" date="2022-06" db="EMBL/GenBank/DDBJ databases">
        <title>Genomic Encyclopedia of Archaeal and Bacterial Type Strains, Phase II (KMG-II): from individual species to whole genera.</title>
        <authorList>
            <person name="Goeker M."/>
        </authorList>
    </citation>
    <scope>NUCLEOTIDE SEQUENCE</scope>
    <source>
        <strain evidence="4">DSM 26652</strain>
    </source>
</reference>
<dbReference type="Pfam" id="PF00440">
    <property type="entry name" value="TetR_N"/>
    <property type="match status" value="1"/>
</dbReference>
<dbReference type="SUPFAM" id="SSF46689">
    <property type="entry name" value="Homeodomain-like"/>
    <property type="match status" value="1"/>
</dbReference>
<protein>
    <submittedName>
        <fullName evidence="4">Transcriptional regulator, TetR family</fullName>
    </submittedName>
</protein>
<sequence>MATGTGTYHQQLAEQKRGAILDAATRLFMADGYAGASLARVAQDAEVSRATLFKQFPTKASLFEAVVTHQWAATSDDRDTPEPGDLARGLRTYGRRYAALMSRPEMVGLYRLVIAEMPRFPQVAQTQFETGKMPFFRELEDYLRAEHAAGTARVDDAVLAASNFLGMVGGYAFWPRLMVVGWDPTPAEVEHAVDEAVATAVARYSVA</sequence>
<dbReference type="Pfam" id="PF14246">
    <property type="entry name" value="TetR_C_7"/>
    <property type="match status" value="1"/>
</dbReference>
<gene>
    <name evidence="4" type="ORF">APR03_004313</name>
</gene>
<dbReference type="InterPro" id="IPR036271">
    <property type="entry name" value="Tet_transcr_reg_TetR-rel_C_sf"/>
</dbReference>
<dbReference type="GO" id="GO:0003700">
    <property type="term" value="F:DNA-binding transcription factor activity"/>
    <property type="evidence" value="ECO:0007669"/>
    <property type="project" value="TreeGrafter"/>
</dbReference>
<dbReference type="PANTHER" id="PTHR30055:SF146">
    <property type="entry name" value="HTH-TYPE TRANSCRIPTIONAL DUAL REGULATOR CECR"/>
    <property type="match status" value="1"/>
</dbReference>
<dbReference type="InterPro" id="IPR050109">
    <property type="entry name" value="HTH-type_TetR-like_transc_reg"/>
</dbReference>
<evidence type="ECO:0000313" key="5">
    <source>
        <dbReference type="Proteomes" id="UP001139493"/>
    </source>
</evidence>
<dbReference type="SUPFAM" id="SSF48498">
    <property type="entry name" value="Tetracyclin repressor-like, C-terminal domain"/>
    <property type="match status" value="1"/>
</dbReference>
<dbReference type="InterPro" id="IPR039536">
    <property type="entry name" value="TetR_C_Proteobacteria"/>
</dbReference>
<dbReference type="RefSeq" id="WP_253839227.1">
    <property type="nucleotide sequence ID" value="NZ_JAMTCS010000015.1"/>
</dbReference>
<evidence type="ECO:0000256" key="2">
    <source>
        <dbReference type="PROSITE-ProRule" id="PRU00335"/>
    </source>
</evidence>
<feature type="domain" description="HTH tetR-type" evidence="3">
    <location>
        <begin position="14"/>
        <end position="74"/>
    </location>
</feature>
<proteinExistence type="predicted"/>
<dbReference type="AlphaFoldDB" id="A0A9X2JX74"/>
<name>A0A9X2JX74_9MICO</name>
<keyword evidence="1 2" id="KW-0238">DNA-binding</keyword>
<organism evidence="4 5">
    <name type="scientific">Promicromonospora thailandica</name>
    <dbReference type="NCBI Taxonomy" id="765201"/>
    <lineage>
        <taxon>Bacteria</taxon>
        <taxon>Bacillati</taxon>
        <taxon>Actinomycetota</taxon>
        <taxon>Actinomycetes</taxon>
        <taxon>Micrococcales</taxon>
        <taxon>Promicromonosporaceae</taxon>
        <taxon>Promicromonospora</taxon>
    </lineage>
</organism>
<dbReference type="Gene3D" id="1.10.357.10">
    <property type="entry name" value="Tetracycline Repressor, domain 2"/>
    <property type="match status" value="1"/>
</dbReference>
<dbReference type="EMBL" id="JAMTCS010000015">
    <property type="protein sequence ID" value="MCP2266941.1"/>
    <property type="molecule type" value="Genomic_DNA"/>
</dbReference>
<evidence type="ECO:0000256" key="1">
    <source>
        <dbReference type="ARBA" id="ARBA00023125"/>
    </source>
</evidence>
<evidence type="ECO:0000259" key="3">
    <source>
        <dbReference type="PROSITE" id="PS50977"/>
    </source>
</evidence>
<dbReference type="InterPro" id="IPR009057">
    <property type="entry name" value="Homeodomain-like_sf"/>
</dbReference>
<dbReference type="Proteomes" id="UP001139493">
    <property type="component" value="Unassembled WGS sequence"/>
</dbReference>
<dbReference type="PANTHER" id="PTHR30055">
    <property type="entry name" value="HTH-TYPE TRANSCRIPTIONAL REGULATOR RUTR"/>
    <property type="match status" value="1"/>
</dbReference>
<dbReference type="PROSITE" id="PS50977">
    <property type="entry name" value="HTH_TETR_2"/>
    <property type="match status" value="1"/>
</dbReference>
<dbReference type="GO" id="GO:0000976">
    <property type="term" value="F:transcription cis-regulatory region binding"/>
    <property type="evidence" value="ECO:0007669"/>
    <property type="project" value="TreeGrafter"/>
</dbReference>
<accession>A0A9X2JX74</accession>